<feature type="transmembrane region" description="Helical" evidence="6">
    <location>
        <begin position="42"/>
        <end position="59"/>
    </location>
</feature>
<feature type="transmembrane region" description="Helical" evidence="6">
    <location>
        <begin position="106"/>
        <end position="127"/>
    </location>
</feature>
<feature type="transmembrane region" description="Helical" evidence="6">
    <location>
        <begin position="133"/>
        <end position="153"/>
    </location>
</feature>
<dbReference type="PANTHER" id="PTHR31645:SF0">
    <property type="entry name" value="OLIGOPEPTIDE TRANSPORTER YGL114W-RELATED"/>
    <property type="match status" value="1"/>
</dbReference>
<keyword evidence="2" id="KW-0813">Transport</keyword>
<feature type="transmembrane region" description="Helical" evidence="6">
    <location>
        <begin position="254"/>
        <end position="272"/>
    </location>
</feature>
<keyword evidence="4 6" id="KW-1133">Transmembrane helix</keyword>
<organism evidence="7 8">
    <name type="scientific">Stigmatella erecta</name>
    <dbReference type="NCBI Taxonomy" id="83460"/>
    <lineage>
        <taxon>Bacteria</taxon>
        <taxon>Pseudomonadati</taxon>
        <taxon>Myxococcota</taxon>
        <taxon>Myxococcia</taxon>
        <taxon>Myxococcales</taxon>
        <taxon>Cystobacterineae</taxon>
        <taxon>Archangiaceae</taxon>
        <taxon>Stigmatella</taxon>
    </lineage>
</organism>
<dbReference type="PANTHER" id="PTHR31645">
    <property type="entry name" value="OLIGOPEPTIDE TRANSPORTER YGL114W-RELATED"/>
    <property type="match status" value="1"/>
</dbReference>
<feature type="transmembrane region" description="Helical" evidence="6">
    <location>
        <begin position="577"/>
        <end position="597"/>
    </location>
</feature>
<keyword evidence="8" id="KW-1185">Reference proteome</keyword>
<dbReference type="EMBL" id="FOIJ01000004">
    <property type="protein sequence ID" value="SET80269.1"/>
    <property type="molecule type" value="Genomic_DNA"/>
</dbReference>
<feature type="transmembrane region" description="Helical" evidence="6">
    <location>
        <begin position="532"/>
        <end position="557"/>
    </location>
</feature>
<feature type="transmembrane region" description="Helical" evidence="6">
    <location>
        <begin position="502"/>
        <end position="520"/>
    </location>
</feature>
<proteinExistence type="predicted"/>
<evidence type="ECO:0000256" key="3">
    <source>
        <dbReference type="ARBA" id="ARBA00022692"/>
    </source>
</evidence>
<reference evidence="8" key="1">
    <citation type="submission" date="2016-10" db="EMBL/GenBank/DDBJ databases">
        <authorList>
            <person name="Varghese N."/>
            <person name="Submissions S."/>
        </authorList>
    </citation>
    <scope>NUCLEOTIDE SEQUENCE [LARGE SCALE GENOMIC DNA]</scope>
    <source>
        <strain evidence="8">DSM 16858</strain>
    </source>
</reference>
<feature type="transmembrane region" description="Helical" evidence="6">
    <location>
        <begin position="292"/>
        <end position="314"/>
    </location>
</feature>
<evidence type="ECO:0000256" key="5">
    <source>
        <dbReference type="ARBA" id="ARBA00023136"/>
    </source>
</evidence>
<feature type="transmembrane region" description="Helical" evidence="6">
    <location>
        <begin position="65"/>
        <end position="85"/>
    </location>
</feature>
<evidence type="ECO:0000256" key="4">
    <source>
        <dbReference type="ARBA" id="ARBA00022989"/>
    </source>
</evidence>
<feature type="transmembrane region" description="Helical" evidence="6">
    <location>
        <begin position="361"/>
        <end position="381"/>
    </location>
</feature>
<keyword evidence="3 6" id="KW-0812">Transmembrane</keyword>
<gene>
    <name evidence="7" type="ORF">SAMN05443639_104395</name>
</gene>
<dbReference type="AlphaFoldDB" id="A0A1I0H975"/>
<dbReference type="InterPro" id="IPR004813">
    <property type="entry name" value="OPT"/>
</dbReference>
<evidence type="ECO:0000313" key="8">
    <source>
        <dbReference type="Proteomes" id="UP000199181"/>
    </source>
</evidence>
<feature type="transmembrane region" description="Helical" evidence="6">
    <location>
        <begin position="335"/>
        <end position="355"/>
    </location>
</feature>
<dbReference type="GO" id="GO:0035673">
    <property type="term" value="F:oligopeptide transmembrane transporter activity"/>
    <property type="evidence" value="ECO:0007669"/>
    <property type="project" value="InterPro"/>
</dbReference>
<dbReference type="GO" id="GO:0016020">
    <property type="term" value="C:membrane"/>
    <property type="evidence" value="ECO:0007669"/>
    <property type="project" value="UniProtKB-SubCell"/>
</dbReference>
<protein>
    <submittedName>
        <fullName evidence="7">Putative oligopeptide transporter, OPT family</fullName>
    </submittedName>
</protein>
<dbReference type="NCBIfam" id="TIGR00728">
    <property type="entry name" value="OPT_sfam"/>
    <property type="match status" value="1"/>
</dbReference>
<dbReference type="InterPro" id="IPR045035">
    <property type="entry name" value="YSL-like"/>
</dbReference>
<evidence type="ECO:0000256" key="6">
    <source>
        <dbReference type="SAM" id="Phobius"/>
    </source>
</evidence>
<feature type="transmembrane region" description="Helical" evidence="6">
    <location>
        <begin position="226"/>
        <end position="247"/>
    </location>
</feature>
<keyword evidence="5 6" id="KW-0472">Membrane</keyword>
<dbReference type="Pfam" id="PF03169">
    <property type="entry name" value="OPT"/>
    <property type="match status" value="1"/>
</dbReference>
<dbReference type="Proteomes" id="UP000199181">
    <property type="component" value="Unassembled WGS sequence"/>
</dbReference>
<dbReference type="RefSeq" id="WP_093519194.1">
    <property type="nucleotide sequence ID" value="NZ_FOIJ01000004.1"/>
</dbReference>
<accession>A0A1I0H975</accession>
<evidence type="ECO:0000256" key="1">
    <source>
        <dbReference type="ARBA" id="ARBA00004141"/>
    </source>
</evidence>
<name>A0A1I0H975_9BACT</name>
<comment type="subcellular location">
    <subcellularLocation>
        <location evidence="1">Membrane</location>
        <topology evidence="1">Multi-pass membrane protein</topology>
    </subcellularLocation>
</comment>
<evidence type="ECO:0000313" key="7">
    <source>
        <dbReference type="EMBL" id="SET80269.1"/>
    </source>
</evidence>
<feature type="transmembrane region" description="Helical" evidence="6">
    <location>
        <begin position="445"/>
        <end position="466"/>
    </location>
</feature>
<sequence length="601" mass="60839">MNAPPESLDSPAAVAPVLGTGPRLVTSPVPVVLPGEFTARSLVGGCIIGALLAITNVYMGLKTGWWESGSIIAAVLGFSGLSALGRRWGGGPAMLETNLTQTTASAVGAMPAVAGLLGSIPALTLMGLSVPSWGIVVWSATLGVLGVLAAYLLRGRLLDQEGLAFPTGVATAELITALHRTGRVERPGRAQVLLGSGLFTMAVTWMRDVQAWVPAVTAAPGKLAGLPASTFTLGIGWSPMLMAVGMMAGLQMSLSMVLGALVSWVGLAPGLARSGSVDAQLGYDGFSVWLTWPGVGLMVGAAVVSLGMQARSLLGAAAKDLRSLGRSEEPSVGRWAVWAGLAACVLTLVLGRVVFGLPMLHTLLALVLVLPLCAVCARSAGQMDISPVSQMGQLTQLASGTAFPGPTGLNVAAGSVVAGAVAQTGVSLWSYKAGHLLKSSPARQLLAQLLGVLVGSLVSVPVYLLLVDTYGLGEALPVPSAHQFRIVASVSVQGLAGLPPEAARAAALGFFVGGALTLAARGRLARVLPSAVAMGLGMLLPAHYAMTIGLGAVLVALARRVRPDMVDAHMPALGAGAIAGESIMGLLIAGLVALELIQRPG</sequence>
<evidence type="ECO:0000256" key="2">
    <source>
        <dbReference type="ARBA" id="ARBA00022448"/>
    </source>
</evidence>